<dbReference type="AlphaFoldDB" id="A0AAD4EV32"/>
<evidence type="ECO:0000256" key="1">
    <source>
        <dbReference type="SAM" id="MobiDB-lite"/>
    </source>
</evidence>
<gene>
    <name evidence="2" type="ORF">NEMBOFW57_007782</name>
</gene>
<feature type="region of interest" description="Disordered" evidence="1">
    <location>
        <begin position="133"/>
        <end position="192"/>
    </location>
</feature>
<dbReference type="Proteomes" id="UP001197093">
    <property type="component" value="Unassembled WGS sequence"/>
</dbReference>
<feature type="region of interest" description="Disordered" evidence="1">
    <location>
        <begin position="18"/>
        <end position="54"/>
    </location>
</feature>
<feature type="compositionally biased region" description="Basic and acidic residues" evidence="1">
    <location>
        <begin position="139"/>
        <end position="169"/>
    </location>
</feature>
<feature type="compositionally biased region" description="Basic residues" evidence="1">
    <location>
        <begin position="170"/>
        <end position="179"/>
    </location>
</feature>
<reference evidence="2" key="1">
    <citation type="submission" date="2023-02" db="EMBL/GenBank/DDBJ databases">
        <authorList>
            <person name="Palmer J.M."/>
        </authorList>
    </citation>
    <scope>NUCLEOTIDE SEQUENCE</scope>
    <source>
        <strain evidence="2">FW57</strain>
    </source>
</reference>
<feature type="compositionally biased region" description="Basic and acidic residues" evidence="1">
    <location>
        <begin position="18"/>
        <end position="29"/>
    </location>
</feature>
<sequence length="201" mass="23603">MGPPVQPDTRVRDYLFEPVYLDHNRRRPEPPSSPNPDNNTPKKRDPREPPLATSPVPVKIYSQYRCPICDATIAEEPDADYIGNLPCAHRATCTRPACIHTYYGTEKMWAIPYTNQMVPLHCQAPGCKEPIQGSVFGVPKDDPEMERRREEIRMKEERRKQREDKEERKKEKKEKKKKEKERQKGDWGDTLGSRFWDCLFY</sequence>
<keyword evidence="3" id="KW-1185">Reference proteome</keyword>
<evidence type="ECO:0000313" key="3">
    <source>
        <dbReference type="Proteomes" id="UP001197093"/>
    </source>
</evidence>
<organism evidence="2 3">
    <name type="scientific">Staphylotrichum longicolle</name>
    <dbReference type="NCBI Taxonomy" id="669026"/>
    <lineage>
        <taxon>Eukaryota</taxon>
        <taxon>Fungi</taxon>
        <taxon>Dikarya</taxon>
        <taxon>Ascomycota</taxon>
        <taxon>Pezizomycotina</taxon>
        <taxon>Sordariomycetes</taxon>
        <taxon>Sordariomycetidae</taxon>
        <taxon>Sordariales</taxon>
        <taxon>Chaetomiaceae</taxon>
        <taxon>Staphylotrichum</taxon>
    </lineage>
</organism>
<accession>A0AAD4EV32</accession>
<comment type="caution">
    <text evidence="2">The sequence shown here is derived from an EMBL/GenBank/DDBJ whole genome shotgun (WGS) entry which is preliminary data.</text>
</comment>
<dbReference type="EMBL" id="JAHCVI010000003">
    <property type="protein sequence ID" value="KAG7288251.1"/>
    <property type="molecule type" value="Genomic_DNA"/>
</dbReference>
<name>A0AAD4EV32_9PEZI</name>
<evidence type="ECO:0000313" key="2">
    <source>
        <dbReference type="EMBL" id="KAG7288251.1"/>
    </source>
</evidence>
<proteinExistence type="predicted"/>
<protein>
    <submittedName>
        <fullName evidence="2">Uncharacterized protein</fullName>
    </submittedName>
</protein>